<dbReference type="EMBL" id="JXTC01000004">
    <property type="protein sequence ID" value="POO02395.1"/>
    <property type="molecule type" value="Genomic_DNA"/>
</dbReference>
<name>A0A2P5FXA0_TREOI</name>
<organism evidence="1 2">
    <name type="scientific">Trema orientale</name>
    <name type="common">Charcoal tree</name>
    <name type="synonym">Celtis orientalis</name>
    <dbReference type="NCBI Taxonomy" id="63057"/>
    <lineage>
        <taxon>Eukaryota</taxon>
        <taxon>Viridiplantae</taxon>
        <taxon>Streptophyta</taxon>
        <taxon>Embryophyta</taxon>
        <taxon>Tracheophyta</taxon>
        <taxon>Spermatophyta</taxon>
        <taxon>Magnoliopsida</taxon>
        <taxon>eudicotyledons</taxon>
        <taxon>Gunneridae</taxon>
        <taxon>Pentapetalae</taxon>
        <taxon>rosids</taxon>
        <taxon>fabids</taxon>
        <taxon>Rosales</taxon>
        <taxon>Cannabaceae</taxon>
        <taxon>Trema</taxon>
    </lineage>
</organism>
<protein>
    <submittedName>
        <fullName evidence="1">Uncharacterized protein</fullName>
    </submittedName>
</protein>
<keyword evidence="2" id="KW-1185">Reference proteome</keyword>
<gene>
    <name evidence="1" type="ORF">TorRG33x02_013790</name>
</gene>
<evidence type="ECO:0000313" key="1">
    <source>
        <dbReference type="EMBL" id="POO02395.1"/>
    </source>
</evidence>
<dbReference type="InParanoid" id="A0A2P5FXA0"/>
<comment type="caution">
    <text evidence="1">The sequence shown here is derived from an EMBL/GenBank/DDBJ whole genome shotgun (WGS) entry which is preliminary data.</text>
</comment>
<accession>A0A2P5FXA0</accession>
<dbReference type="AlphaFoldDB" id="A0A2P5FXA0"/>
<dbReference type="OrthoDB" id="10436489at2759"/>
<reference evidence="2" key="1">
    <citation type="submission" date="2016-06" db="EMBL/GenBank/DDBJ databases">
        <title>Parallel loss of symbiosis genes in relatives of nitrogen-fixing non-legume Parasponia.</title>
        <authorList>
            <person name="Van Velzen R."/>
            <person name="Holmer R."/>
            <person name="Bu F."/>
            <person name="Rutten L."/>
            <person name="Van Zeijl A."/>
            <person name="Liu W."/>
            <person name="Santuari L."/>
            <person name="Cao Q."/>
            <person name="Sharma T."/>
            <person name="Shen D."/>
            <person name="Roswanjaya Y."/>
            <person name="Wardhani T."/>
            <person name="Kalhor M.S."/>
            <person name="Jansen J."/>
            <person name="Van den Hoogen J."/>
            <person name="Gungor B."/>
            <person name="Hartog M."/>
            <person name="Hontelez J."/>
            <person name="Verver J."/>
            <person name="Yang W.-C."/>
            <person name="Schijlen E."/>
            <person name="Repin R."/>
            <person name="Schilthuizen M."/>
            <person name="Schranz E."/>
            <person name="Heidstra R."/>
            <person name="Miyata K."/>
            <person name="Fedorova E."/>
            <person name="Kohlen W."/>
            <person name="Bisseling T."/>
            <person name="Smit S."/>
            <person name="Geurts R."/>
        </authorList>
    </citation>
    <scope>NUCLEOTIDE SEQUENCE [LARGE SCALE GENOMIC DNA]</scope>
    <source>
        <strain evidence="2">cv. RG33-2</strain>
    </source>
</reference>
<evidence type="ECO:0000313" key="2">
    <source>
        <dbReference type="Proteomes" id="UP000237000"/>
    </source>
</evidence>
<sequence length="107" mass="12325">MLHEILSMGIFLSSKGFYSPIDNATSRNLPLHLNYTIMQRMSSSHLIAELDRIFIGRLKMPNQSVLPSPQTQRNTINDINVYGRKNMLQESFIPSTIKNKIIYLPNF</sequence>
<proteinExistence type="predicted"/>
<dbReference type="Proteomes" id="UP000237000">
    <property type="component" value="Unassembled WGS sequence"/>
</dbReference>